<keyword evidence="9" id="KW-0325">Glycoprotein</keyword>
<gene>
    <name evidence="15" type="ORF">CR513_52534</name>
</gene>
<dbReference type="GO" id="GO:0005975">
    <property type="term" value="P:carbohydrate metabolic process"/>
    <property type="evidence" value="ECO:0007669"/>
    <property type="project" value="InterPro"/>
</dbReference>
<dbReference type="InterPro" id="IPR019801">
    <property type="entry name" value="Glyco_hydro_35_CS"/>
</dbReference>
<evidence type="ECO:0000259" key="14">
    <source>
        <dbReference type="PROSITE" id="PS50228"/>
    </source>
</evidence>
<keyword evidence="16" id="KW-1185">Reference proteome</keyword>
<evidence type="ECO:0000256" key="10">
    <source>
        <dbReference type="ARBA" id="ARBA00023295"/>
    </source>
</evidence>
<evidence type="ECO:0000256" key="5">
    <source>
        <dbReference type="ARBA" id="ARBA00022523"/>
    </source>
</evidence>
<evidence type="ECO:0000256" key="11">
    <source>
        <dbReference type="RuleBase" id="RU000675"/>
    </source>
</evidence>
<evidence type="ECO:0000256" key="12">
    <source>
        <dbReference type="RuleBase" id="RU003679"/>
    </source>
</evidence>
<dbReference type="InterPro" id="IPR048913">
    <property type="entry name" value="BetaGal_gal-bd"/>
</dbReference>
<keyword evidence="7 13" id="KW-0732">Signal</keyword>
<evidence type="ECO:0000256" key="1">
    <source>
        <dbReference type="ARBA" id="ARBA00001412"/>
    </source>
</evidence>
<keyword evidence="8 11" id="KW-0378">Hydrolase</keyword>
<dbReference type="FunFam" id="2.60.120.260:FF:000142">
    <property type="entry name" value="Beta-galactosidase"/>
    <property type="match status" value="2"/>
</dbReference>
<dbReference type="InterPro" id="IPR041392">
    <property type="entry name" value="GHD"/>
</dbReference>
<dbReference type="InterPro" id="IPR017853">
    <property type="entry name" value="GH"/>
</dbReference>
<dbReference type="OrthoDB" id="1657402at2759"/>
<dbReference type="InterPro" id="IPR001944">
    <property type="entry name" value="Glycoside_Hdrlase_35"/>
</dbReference>
<dbReference type="InterPro" id="IPR031330">
    <property type="entry name" value="Gly_Hdrlase_35_cat"/>
</dbReference>
<sequence>MEKWVVLVMVLVSCKIREAFGVKPEVTYDGRSLMIDGHRKILFSGSIHYPRSTPQMWPDLIAKAKQGGLDVIQTYVFWNLHEPQPGMYDFSERYDLVGFIKEIQAQGLYVCLRIGPFIESEWTYGGFPFWLHDVPGIVYRTDNEPFKFYMQNFTTKIVDMMKAEGLYASQGGPIILSQIENEYQNIQKAFGPEGSLYVQWAASMAVGLNTGVPWIMCKQTDAPDPVINTCNGMKCGETFTGPNSPNKPALWTENWTSFYQVYGGLPYIRSAEDIAFHVTLFIARNGSYVNYYMYHGGTNFGRTGSAYVITAYYDQAPLDEYGLLRQPKWGHLKQLHEVIKSCSTTLLQGVQRNFSLGQLQEGYVFEEETGECVAFLINNDRENKVTVQFRNASYELLPKSISILPDCQYVTFNTANVNTTSNTRIITPKQNFSSVDDWQQFQDVIPNFDDTSLRSNSLLEQMNTTKDKSDYLWYTLRLVILSDFISCKTMCQIYLPFITFYITLVLLINFELKTEAINSANSEPTLGVQSAAHVAHAFVNDTYIGGVHGNHDVKSFTLELPVTVNEGTNNLSILSVMVGLPDSGPFLERRFAGLISVELQCSQEESLNLTNSTWGYQVGLLGEQLQVYNGKNSSDIEWSKLGNTMEQTLIWYKTTFDTPEGDDPVALNLSSMGKGEAFVNGQSIGRYWILFHDSKGKPSQSLYHVPRSFLKDSGNVLVIVEEGGGNPLVASSGNVSYDGRSLIIDGHRKLLISASIHYPRSVPAMWPGLVQTAKEGGVDVIETYVFWNGHELSPGNYYFGGRFDLVKFAKTVQQAGMYLILRIGPFVAAEWNFGGVPVWLHYVPGTVFRTYNQPFMIENEYGYYENFYKEDGKKYALWAAKMAVSQNTGVPWIMCQQWDAPDPVIDTCNSFYCDQFTPTSPNRPKIWTENWPGWFKTFGGRDPHRPAEDVAFSVARFFQKGGSYHGGTNFGRTAGGPFITTSYDYDAPIDEYGLPRLPKWGHLKELHRAIKLCEHVLLNGKSVNISLGPSVEADVYTDSSGSCAAFISNVDDKNDKTVEFRNASYHLPAWSVSILPDCKNVVFNTAKVTSQTSIVAMVPESLQQSDKGVNSFKWDIVKEKPGVWGKADFVKNGFVDLINTTKDTTDYLWHTTSIFVGENEEFLKNGSKPVLLIESKGHALHAFVNHEYQGTATGNGSHSPFTFKNPISLRAGKNEIALLCLTTAGPFYDFIGAGLTSVEIKGLSNGTINLSSNAWTYKIGVQGEHLRIYQRDGLSNVNWTSTSEPPKMQPLTWYKAIVDAPPGDEPVGLDMLHMGKGLAWLNGEEIGRYWPRLSEFKSEDCVKECDYRGKFNPDKCDTGCGEPTQKWYHVPRSWFKPSGNILEKGGDPEKIRFVRRKISGTCALVAEDYPSVGLLSESEDKIQNNKNIPFARLTCPSNTLISAVKFASFGTPSGSCGSYLKGDCHDPNSSLVVEKACLNKNDCVIKLTEENFKTNLCPGLSRKLAVEARNIALHHLFYQLGYIKKEDENFA</sequence>
<evidence type="ECO:0000256" key="6">
    <source>
        <dbReference type="ARBA" id="ARBA00022525"/>
    </source>
</evidence>
<dbReference type="PROSITE" id="PS50228">
    <property type="entry name" value="SUEL_LECTIN"/>
    <property type="match status" value="1"/>
</dbReference>
<dbReference type="CDD" id="cd22842">
    <property type="entry name" value="Gal_Rha_Lectin_BGal"/>
    <property type="match status" value="1"/>
</dbReference>
<dbReference type="GO" id="GO:0048046">
    <property type="term" value="C:apoplast"/>
    <property type="evidence" value="ECO:0007669"/>
    <property type="project" value="UniProtKB-SubCell"/>
</dbReference>
<dbReference type="PANTHER" id="PTHR23421">
    <property type="entry name" value="BETA-GALACTOSIDASE RELATED"/>
    <property type="match status" value="1"/>
</dbReference>
<dbReference type="Pfam" id="PF17834">
    <property type="entry name" value="GHD"/>
    <property type="match status" value="2"/>
</dbReference>
<evidence type="ECO:0000313" key="15">
    <source>
        <dbReference type="EMBL" id="RDX68473.1"/>
    </source>
</evidence>
<dbReference type="FunFam" id="2.60.120.260:FF:000050">
    <property type="entry name" value="Beta-galactosidase"/>
    <property type="match status" value="1"/>
</dbReference>
<comment type="caution">
    <text evidence="15">The sequence shown here is derived from an EMBL/GenBank/DDBJ whole genome shotgun (WGS) entry which is preliminary data.</text>
</comment>
<feature type="domain" description="SUEL-type lectin" evidence="14">
    <location>
        <begin position="1429"/>
        <end position="1511"/>
    </location>
</feature>
<comment type="similarity">
    <text evidence="3 12">Belongs to the glycosyl hydrolase 35 family.</text>
</comment>
<dbReference type="STRING" id="157652.A0A371ER04"/>
<dbReference type="Gene3D" id="2.60.120.260">
    <property type="entry name" value="Galactose-binding domain-like"/>
    <property type="match status" value="2"/>
</dbReference>
<evidence type="ECO:0000256" key="2">
    <source>
        <dbReference type="ARBA" id="ARBA00004271"/>
    </source>
</evidence>
<dbReference type="GO" id="GO:0004565">
    <property type="term" value="F:beta-galactosidase activity"/>
    <property type="evidence" value="ECO:0007669"/>
    <property type="project" value="UniProtKB-EC"/>
</dbReference>
<dbReference type="FunFam" id="2.60.120.260:FF:000097">
    <property type="entry name" value="Beta-galactosidase"/>
    <property type="match status" value="1"/>
</dbReference>
<dbReference type="InterPro" id="IPR000922">
    <property type="entry name" value="Lectin_gal-bd_dom"/>
</dbReference>
<evidence type="ECO:0000256" key="7">
    <source>
        <dbReference type="ARBA" id="ARBA00022729"/>
    </source>
</evidence>
<dbReference type="SUPFAM" id="SSF51445">
    <property type="entry name" value="(Trans)glycosidases"/>
    <property type="match status" value="2"/>
</dbReference>
<dbReference type="InterPro" id="IPR043159">
    <property type="entry name" value="Lectin_gal-bd_sf"/>
</dbReference>
<comment type="subcellular location">
    <subcellularLocation>
        <location evidence="2">Secreted</location>
        <location evidence="2">Extracellular space</location>
        <location evidence="2">Apoplast</location>
    </subcellularLocation>
</comment>
<evidence type="ECO:0000256" key="8">
    <source>
        <dbReference type="ARBA" id="ARBA00022801"/>
    </source>
</evidence>
<dbReference type="Gene3D" id="3.20.20.80">
    <property type="entry name" value="Glycosidases"/>
    <property type="match status" value="3"/>
</dbReference>
<organism evidence="15 16">
    <name type="scientific">Mucuna pruriens</name>
    <name type="common">Velvet bean</name>
    <name type="synonym">Dolichos pruriens</name>
    <dbReference type="NCBI Taxonomy" id="157652"/>
    <lineage>
        <taxon>Eukaryota</taxon>
        <taxon>Viridiplantae</taxon>
        <taxon>Streptophyta</taxon>
        <taxon>Embryophyta</taxon>
        <taxon>Tracheophyta</taxon>
        <taxon>Spermatophyta</taxon>
        <taxon>Magnoliopsida</taxon>
        <taxon>eudicotyledons</taxon>
        <taxon>Gunneridae</taxon>
        <taxon>Pentapetalae</taxon>
        <taxon>rosids</taxon>
        <taxon>fabids</taxon>
        <taxon>Fabales</taxon>
        <taxon>Fabaceae</taxon>
        <taxon>Papilionoideae</taxon>
        <taxon>50 kb inversion clade</taxon>
        <taxon>NPAAA clade</taxon>
        <taxon>indigoferoid/millettioid clade</taxon>
        <taxon>Phaseoleae</taxon>
        <taxon>Mucuna</taxon>
    </lineage>
</organism>
<evidence type="ECO:0000256" key="4">
    <source>
        <dbReference type="ARBA" id="ARBA00012756"/>
    </source>
</evidence>
<feature type="non-terminal residue" evidence="15">
    <location>
        <position position="1"/>
    </location>
</feature>
<dbReference type="PRINTS" id="PR00742">
    <property type="entry name" value="GLHYDRLASE35"/>
</dbReference>
<feature type="non-terminal residue" evidence="15">
    <location>
        <position position="1531"/>
    </location>
</feature>
<dbReference type="SUPFAM" id="SSF49785">
    <property type="entry name" value="Galactose-binding domain-like"/>
    <property type="match status" value="3"/>
</dbReference>
<evidence type="ECO:0000256" key="3">
    <source>
        <dbReference type="ARBA" id="ARBA00009809"/>
    </source>
</evidence>
<feature type="signal peptide" evidence="13">
    <location>
        <begin position="1"/>
        <end position="21"/>
    </location>
</feature>
<keyword evidence="5" id="KW-0052">Apoplast</keyword>
<dbReference type="Proteomes" id="UP000257109">
    <property type="component" value="Unassembled WGS sequence"/>
</dbReference>
<dbReference type="FunFam" id="3.20.20.80:FF:000098">
    <property type="entry name" value="Beta-galactosidase"/>
    <property type="match status" value="1"/>
</dbReference>
<accession>A0A371ER04</accession>
<keyword evidence="10 11" id="KW-0326">Glycosidase</keyword>
<feature type="chain" id="PRO_5016860956" description="Beta-galactosidase" evidence="13">
    <location>
        <begin position="22"/>
        <end position="1531"/>
    </location>
</feature>
<dbReference type="EMBL" id="QJKJ01012520">
    <property type="protein sequence ID" value="RDX68473.1"/>
    <property type="molecule type" value="Genomic_DNA"/>
</dbReference>
<reference evidence="15" key="1">
    <citation type="submission" date="2018-05" db="EMBL/GenBank/DDBJ databases">
        <title>Draft genome of Mucuna pruriens seed.</title>
        <authorList>
            <person name="Nnadi N.E."/>
            <person name="Vos R."/>
            <person name="Hasami M.H."/>
            <person name="Devisetty U.K."/>
            <person name="Aguiy J.C."/>
        </authorList>
    </citation>
    <scope>NUCLEOTIDE SEQUENCE [LARGE SCALE GENOMIC DNA]</scope>
    <source>
        <strain evidence="15">JCA_2017</strain>
    </source>
</reference>
<protein>
    <recommendedName>
        <fullName evidence="4 11">Beta-galactosidase</fullName>
        <ecNumber evidence="4 11">3.2.1.23</ecNumber>
    </recommendedName>
</protein>
<dbReference type="Pfam" id="PF01301">
    <property type="entry name" value="Glyco_hydro_35"/>
    <property type="match status" value="3"/>
</dbReference>
<proteinExistence type="inferred from homology"/>
<dbReference type="GO" id="GO:0030246">
    <property type="term" value="F:carbohydrate binding"/>
    <property type="evidence" value="ECO:0007669"/>
    <property type="project" value="InterPro"/>
</dbReference>
<dbReference type="Pfam" id="PF02140">
    <property type="entry name" value="SUEL_Lectin"/>
    <property type="match status" value="1"/>
</dbReference>
<evidence type="ECO:0000256" key="13">
    <source>
        <dbReference type="SAM" id="SignalP"/>
    </source>
</evidence>
<comment type="catalytic activity">
    <reaction evidence="1 11">
        <text>Hydrolysis of terminal non-reducing beta-D-galactose residues in beta-D-galactosides.</text>
        <dbReference type="EC" id="3.2.1.23"/>
    </reaction>
</comment>
<dbReference type="Gene3D" id="2.60.120.740">
    <property type="match status" value="1"/>
</dbReference>
<name>A0A371ER04_MUCPR</name>
<dbReference type="PROSITE" id="PS01182">
    <property type="entry name" value="GLYCOSYL_HYDROL_F35"/>
    <property type="match status" value="1"/>
</dbReference>
<dbReference type="Pfam" id="PF21467">
    <property type="entry name" value="BetaGal_gal-bd"/>
    <property type="match status" value="2"/>
</dbReference>
<dbReference type="EC" id="3.2.1.23" evidence="4 11"/>
<evidence type="ECO:0000256" key="9">
    <source>
        <dbReference type="ARBA" id="ARBA00023180"/>
    </source>
</evidence>
<dbReference type="InterPro" id="IPR008979">
    <property type="entry name" value="Galactose-bd-like_sf"/>
</dbReference>
<evidence type="ECO:0000313" key="16">
    <source>
        <dbReference type="Proteomes" id="UP000257109"/>
    </source>
</evidence>
<keyword evidence="6" id="KW-0964">Secreted</keyword>